<dbReference type="GO" id="GO:0000379">
    <property type="term" value="P:tRNA-type intron splice site recognition and cleavage"/>
    <property type="evidence" value="ECO:0007669"/>
    <property type="project" value="TreeGrafter"/>
</dbReference>
<feature type="region of interest" description="Disordered" evidence="8">
    <location>
        <begin position="139"/>
        <end position="179"/>
    </location>
</feature>
<feature type="compositionally biased region" description="Polar residues" evidence="8">
    <location>
        <begin position="154"/>
        <end position="163"/>
    </location>
</feature>
<gene>
    <name evidence="10" type="ORF">M011DRAFT_379828</name>
</gene>
<evidence type="ECO:0000256" key="5">
    <source>
        <dbReference type="ARBA" id="ARBA00032432"/>
    </source>
</evidence>
<evidence type="ECO:0000256" key="4">
    <source>
        <dbReference type="ARBA" id="ARBA00023239"/>
    </source>
</evidence>
<sequence length="425" mass="48459">PREKRPNYAQIHARPLPLEVYPLPAFIPHNPLSVVRIAIAMISHSLWPPQSHLVIHKSYFSPETQSVHVTDPASIRALWEQGFWGTGSLSRSEPRWLDLEKRKRGIKAMQTSEEYTQQRRRERRQFKLERARLEREAIEEQRRAEGKTAGLAALSSSTETNGSVPVPDEAPAVDDPKETANNLDVKVEEAELENSTDLPNPDTPADIEDQEHLQLTLEEAFFLVYSLGALEVQKDAACMPASTLFRLFCVNSVFPTVSNSLQVATDASSPTDLLLSDPLGATIPPDNTFALRYAAFHHFRSLGWVVRTGVKFGADFLLYNRGPAFSHAEFAVMVLPAYSHPYWNETSQRRGACDKKQKRDWWWLHRVNRVQGLAHKTLMLVYVEVPPPWDLRVPTKESKLDVGSVMRQYKVREFVLGRWTPNRHR</sequence>
<dbReference type="GO" id="GO:0003676">
    <property type="term" value="F:nucleic acid binding"/>
    <property type="evidence" value="ECO:0007669"/>
    <property type="project" value="InterPro"/>
</dbReference>
<evidence type="ECO:0000256" key="7">
    <source>
        <dbReference type="PIRSR" id="PIRSR011789-1"/>
    </source>
</evidence>
<dbReference type="SUPFAM" id="SSF53032">
    <property type="entry name" value="tRNA-intron endonuclease catalytic domain-like"/>
    <property type="match status" value="1"/>
</dbReference>
<name>A0A6A6V1J0_9PLEO</name>
<dbReference type="InterPro" id="IPR011856">
    <property type="entry name" value="tRNA_endonuc-like_dom_sf"/>
</dbReference>
<dbReference type="GO" id="GO:0005737">
    <property type="term" value="C:cytoplasm"/>
    <property type="evidence" value="ECO:0007669"/>
    <property type="project" value="TreeGrafter"/>
</dbReference>
<protein>
    <recommendedName>
        <fullName evidence="2">tRNA-intron lyase</fullName>
        <ecNumber evidence="2">4.6.1.16</ecNumber>
    </recommendedName>
    <alternativeName>
        <fullName evidence="5">tRNA-intron endonuclease Sen2</fullName>
    </alternativeName>
</protein>
<evidence type="ECO:0000256" key="1">
    <source>
        <dbReference type="ARBA" id="ARBA00008078"/>
    </source>
</evidence>
<evidence type="ECO:0000313" key="11">
    <source>
        <dbReference type="Proteomes" id="UP000799440"/>
    </source>
</evidence>
<feature type="domain" description="tRNA intron endonuclease catalytic" evidence="9">
    <location>
        <begin position="289"/>
        <end position="349"/>
    </location>
</feature>
<dbReference type="OrthoDB" id="10249562at2759"/>
<keyword evidence="3" id="KW-0819">tRNA processing</keyword>
<dbReference type="Proteomes" id="UP000799440">
    <property type="component" value="Unassembled WGS sequence"/>
</dbReference>
<evidence type="ECO:0000256" key="3">
    <source>
        <dbReference type="ARBA" id="ARBA00022694"/>
    </source>
</evidence>
<proteinExistence type="inferred from homology"/>
<dbReference type="FunFam" id="3.40.1350.10:FF:000007">
    <property type="entry name" value="tRNA-splicing endonuclease subunit Sen2"/>
    <property type="match status" value="1"/>
</dbReference>
<keyword evidence="4" id="KW-0456">Lyase</keyword>
<dbReference type="PANTHER" id="PTHR21227:SF0">
    <property type="entry name" value="TRNA-SPLICING ENDONUCLEASE SUBUNIT SEN2"/>
    <property type="match status" value="1"/>
</dbReference>
<evidence type="ECO:0000256" key="2">
    <source>
        <dbReference type="ARBA" id="ARBA00012573"/>
    </source>
</evidence>
<dbReference type="InterPro" id="IPR016589">
    <property type="entry name" value="tRNA_splic_SEN2"/>
</dbReference>
<accession>A0A6A6V1J0</accession>
<dbReference type="GO" id="GO:0000214">
    <property type="term" value="C:tRNA-intron endonuclease complex"/>
    <property type="evidence" value="ECO:0007669"/>
    <property type="project" value="InterPro"/>
</dbReference>
<feature type="active site" evidence="7">
    <location>
        <position position="327"/>
    </location>
</feature>
<dbReference type="Pfam" id="PF01974">
    <property type="entry name" value="tRNA_int_endo"/>
    <property type="match status" value="1"/>
</dbReference>
<organism evidence="10 11">
    <name type="scientific">Sporormia fimetaria CBS 119925</name>
    <dbReference type="NCBI Taxonomy" id="1340428"/>
    <lineage>
        <taxon>Eukaryota</taxon>
        <taxon>Fungi</taxon>
        <taxon>Dikarya</taxon>
        <taxon>Ascomycota</taxon>
        <taxon>Pezizomycotina</taxon>
        <taxon>Dothideomycetes</taxon>
        <taxon>Pleosporomycetidae</taxon>
        <taxon>Pleosporales</taxon>
        <taxon>Sporormiaceae</taxon>
        <taxon>Sporormia</taxon>
    </lineage>
</organism>
<evidence type="ECO:0000256" key="6">
    <source>
        <dbReference type="ARBA" id="ARBA00034031"/>
    </source>
</evidence>
<feature type="non-terminal residue" evidence="10">
    <location>
        <position position="1"/>
    </location>
</feature>
<dbReference type="InterPro" id="IPR006676">
    <property type="entry name" value="tRNA_splic"/>
</dbReference>
<dbReference type="Gene3D" id="3.40.1350.10">
    <property type="match status" value="1"/>
</dbReference>
<feature type="non-terminal residue" evidence="10">
    <location>
        <position position="425"/>
    </location>
</feature>
<reference evidence="10" key="1">
    <citation type="journal article" date="2020" name="Stud. Mycol.">
        <title>101 Dothideomycetes genomes: a test case for predicting lifestyles and emergence of pathogens.</title>
        <authorList>
            <person name="Haridas S."/>
            <person name="Albert R."/>
            <person name="Binder M."/>
            <person name="Bloem J."/>
            <person name="Labutti K."/>
            <person name="Salamov A."/>
            <person name="Andreopoulos B."/>
            <person name="Baker S."/>
            <person name="Barry K."/>
            <person name="Bills G."/>
            <person name="Bluhm B."/>
            <person name="Cannon C."/>
            <person name="Castanera R."/>
            <person name="Culley D."/>
            <person name="Daum C."/>
            <person name="Ezra D."/>
            <person name="Gonzalez J."/>
            <person name="Henrissat B."/>
            <person name="Kuo A."/>
            <person name="Liang C."/>
            <person name="Lipzen A."/>
            <person name="Lutzoni F."/>
            <person name="Magnuson J."/>
            <person name="Mondo S."/>
            <person name="Nolan M."/>
            <person name="Ohm R."/>
            <person name="Pangilinan J."/>
            <person name="Park H.-J."/>
            <person name="Ramirez L."/>
            <person name="Alfaro M."/>
            <person name="Sun H."/>
            <person name="Tritt A."/>
            <person name="Yoshinaga Y."/>
            <person name="Zwiers L.-H."/>
            <person name="Turgeon B."/>
            <person name="Goodwin S."/>
            <person name="Spatafora J."/>
            <person name="Crous P."/>
            <person name="Grigoriev I."/>
        </authorList>
    </citation>
    <scope>NUCLEOTIDE SEQUENCE</scope>
    <source>
        <strain evidence="10">CBS 119925</strain>
    </source>
</reference>
<dbReference type="EMBL" id="MU006599">
    <property type="protein sequence ID" value="KAF2743181.1"/>
    <property type="molecule type" value="Genomic_DNA"/>
</dbReference>
<evidence type="ECO:0000259" key="9">
    <source>
        <dbReference type="Pfam" id="PF01974"/>
    </source>
</evidence>
<feature type="active site" evidence="7">
    <location>
        <position position="319"/>
    </location>
</feature>
<evidence type="ECO:0000313" key="10">
    <source>
        <dbReference type="EMBL" id="KAF2743181.1"/>
    </source>
</evidence>
<dbReference type="InterPro" id="IPR006677">
    <property type="entry name" value="tRNA_intron_Endonuc_cat-like"/>
</dbReference>
<feature type="active site" evidence="7">
    <location>
        <position position="376"/>
    </location>
</feature>
<dbReference type="InterPro" id="IPR036167">
    <property type="entry name" value="tRNA_intron_Endo_cat-like_sf"/>
</dbReference>
<dbReference type="EC" id="4.6.1.16" evidence="2"/>
<comment type="similarity">
    <text evidence="1">Belongs to the tRNA-intron endonuclease family.</text>
</comment>
<dbReference type="GO" id="GO:0000213">
    <property type="term" value="F:tRNA-intron lyase activity"/>
    <property type="evidence" value="ECO:0007669"/>
    <property type="project" value="UniProtKB-EC"/>
</dbReference>
<dbReference type="PIRSF" id="PIRSF011789">
    <property type="entry name" value="tRNA_splic_SEN2"/>
    <property type="match status" value="1"/>
</dbReference>
<dbReference type="CDD" id="cd22363">
    <property type="entry name" value="tRNA-intron_lyase_C"/>
    <property type="match status" value="1"/>
</dbReference>
<dbReference type="AlphaFoldDB" id="A0A6A6V1J0"/>
<dbReference type="PANTHER" id="PTHR21227">
    <property type="entry name" value="TRNA-SPLICING ENDONUCLEASE SUBUNIT SEN2"/>
    <property type="match status" value="1"/>
</dbReference>
<keyword evidence="11" id="KW-1185">Reference proteome</keyword>
<comment type="catalytic activity">
    <reaction evidence="6">
        <text>pretRNA = a 3'-half-tRNA molecule with a 5'-OH end + a 5'-half-tRNA molecule with a 2',3'-cyclic phosphate end + an intron with a 2',3'-cyclic phosphate and a 5'-hydroxyl terminus.</text>
        <dbReference type="EC" id="4.6.1.16"/>
    </reaction>
</comment>
<evidence type="ECO:0000256" key="8">
    <source>
        <dbReference type="SAM" id="MobiDB-lite"/>
    </source>
</evidence>